<proteinExistence type="predicted"/>
<evidence type="ECO:0000256" key="1">
    <source>
        <dbReference type="ARBA" id="ARBA00022664"/>
    </source>
</evidence>
<sequence length="291" mass="31893">MTFIVFRGSITNSPTMSARRSNLPAIEPRLVLPATVARPSIPDSGPSQFTPHTLESLTAAQKQVSTTVIPRTKSNCRNIAAELALVHGDRANIGAILSASWLKRPDRRSPKQTVASLKVVCSTAEAANCLLQERIFVAGHLVVIRKDLKEPIRCNKCQRYGHIRASCKSPERCATCASPDHVTTECPPNPTPRCPIFKKQCDDLESCLPENHMPYFPTGEAWTWAAAPPKLSKETPVHRPRVDHAPPAPTQIPKAPPRPVRQGTLDQFVVPSRPGSQLDHRRDTAAPTPSQ</sequence>
<feature type="compositionally biased region" description="Pro residues" evidence="2">
    <location>
        <begin position="246"/>
        <end position="259"/>
    </location>
</feature>
<comment type="caution">
    <text evidence="4">The sequence shown here is derived from an EMBL/GenBank/DDBJ whole genome shotgun (WGS) entry which is preliminary data.</text>
</comment>
<feature type="region of interest" description="Disordered" evidence="2">
    <location>
        <begin position="232"/>
        <end position="291"/>
    </location>
</feature>
<dbReference type="EMBL" id="JAACJP010000003">
    <property type="protein sequence ID" value="KAF5386202.1"/>
    <property type="molecule type" value="Genomic_DNA"/>
</dbReference>
<dbReference type="Gene3D" id="4.10.60.10">
    <property type="entry name" value="Zinc finger, CCHC-type"/>
    <property type="match status" value="1"/>
</dbReference>
<dbReference type="SMART" id="SM00343">
    <property type="entry name" value="ZnF_C2HC"/>
    <property type="match status" value="2"/>
</dbReference>
<organism evidence="4 5">
    <name type="scientific">Tricholomella constricta</name>
    <dbReference type="NCBI Taxonomy" id="117010"/>
    <lineage>
        <taxon>Eukaryota</taxon>
        <taxon>Fungi</taxon>
        <taxon>Dikarya</taxon>
        <taxon>Basidiomycota</taxon>
        <taxon>Agaricomycotina</taxon>
        <taxon>Agaricomycetes</taxon>
        <taxon>Agaricomycetidae</taxon>
        <taxon>Agaricales</taxon>
        <taxon>Tricholomatineae</taxon>
        <taxon>Lyophyllaceae</taxon>
        <taxon>Tricholomella</taxon>
    </lineage>
</organism>
<evidence type="ECO:0000313" key="4">
    <source>
        <dbReference type="EMBL" id="KAF5386202.1"/>
    </source>
</evidence>
<dbReference type="GO" id="GO:0006397">
    <property type="term" value="P:mRNA processing"/>
    <property type="evidence" value="ECO:0007669"/>
    <property type="project" value="UniProtKB-KW"/>
</dbReference>
<dbReference type="OrthoDB" id="4230923at2759"/>
<dbReference type="SUPFAM" id="SSF57756">
    <property type="entry name" value="Retrovirus zinc finger-like domains"/>
    <property type="match status" value="1"/>
</dbReference>
<dbReference type="Proteomes" id="UP000565441">
    <property type="component" value="Unassembled WGS sequence"/>
</dbReference>
<keyword evidence="5" id="KW-1185">Reference proteome</keyword>
<protein>
    <recommendedName>
        <fullName evidence="3">CCHC-type domain-containing protein</fullName>
    </recommendedName>
</protein>
<feature type="domain" description="CCHC-type" evidence="3">
    <location>
        <begin position="153"/>
        <end position="169"/>
    </location>
</feature>
<name>A0A8H5HMS4_9AGAR</name>
<gene>
    <name evidence="4" type="ORF">D9615_002619</name>
</gene>
<evidence type="ECO:0000259" key="3">
    <source>
        <dbReference type="SMART" id="SM00343"/>
    </source>
</evidence>
<keyword evidence="1" id="KW-0507">mRNA processing</keyword>
<dbReference type="InterPro" id="IPR036875">
    <property type="entry name" value="Znf_CCHC_sf"/>
</dbReference>
<dbReference type="GO" id="GO:0003676">
    <property type="term" value="F:nucleic acid binding"/>
    <property type="evidence" value="ECO:0007669"/>
    <property type="project" value="InterPro"/>
</dbReference>
<feature type="compositionally biased region" description="Basic and acidic residues" evidence="2">
    <location>
        <begin position="232"/>
        <end position="244"/>
    </location>
</feature>
<evidence type="ECO:0000313" key="5">
    <source>
        <dbReference type="Proteomes" id="UP000565441"/>
    </source>
</evidence>
<feature type="domain" description="CCHC-type" evidence="3">
    <location>
        <begin position="172"/>
        <end position="188"/>
    </location>
</feature>
<reference evidence="4 5" key="1">
    <citation type="journal article" date="2020" name="ISME J.">
        <title>Uncovering the hidden diversity of litter-decomposition mechanisms in mushroom-forming fungi.</title>
        <authorList>
            <person name="Floudas D."/>
            <person name="Bentzer J."/>
            <person name="Ahren D."/>
            <person name="Johansson T."/>
            <person name="Persson P."/>
            <person name="Tunlid A."/>
        </authorList>
    </citation>
    <scope>NUCLEOTIDE SEQUENCE [LARGE SCALE GENOMIC DNA]</scope>
    <source>
        <strain evidence="4 5">CBS 661.87</strain>
    </source>
</reference>
<accession>A0A8H5HMS4</accession>
<dbReference type="InterPro" id="IPR001878">
    <property type="entry name" value="Znf_CCHC"/>
</dbReference>
<dbReference type="GO" id="GO:0008270">
    <property type="term" value="F:zinc ion binding"/>
    <property type="evidence" value="ECO:0007669"/>
    <property type="project" value="InterPro"/>
</dbReference>
<evidence type="ECO:0000256" key="2">
    <source>
        <dbReference type="SAM" id="MobiDB-lite"/>
    </source>
</evidence>
<dbReference type="AlphaFoldDB" id="A0A8H5HMS4"/>